<dbReference type="GO" id="GO:0051747">
    <property type="term" value="F:cytosine C-5 DNA demethylase activity"/>
    <property type="evidence" value="ECO:0007669"/>
    <property type="project" value="TreeGrafter"/>
</dbReference>
<dbReference type="Proteomes" id="UP000799421">
    <property type="component" value="Unassembled WGS sequence"/>
</dbReference>
<reference evidence="2" key="1">
    <citation type="journal article" date="2020" name="Stud. Mycol.">
        <title>101 Dothideomycetes genomes: a test case for predicting lifestyles and emergence of pathogens.</title>
        <authorList>
            <person name="Haridas S."/>
            <person name="Albert R."/>
            <person name="Binder M."/>
            <person name="Bloem J."/>
            <person name="Labutti K."/>
            <person name="Salamov A."/>
            <person name="Andreopoulos B."/>
            <person name="Baker S."/>
            <person name="Barry K."/>
            <person name="Bills G."/>
            <person name="Bluhm B."/>
            <person name="Cannon C."/>
            <person name="Castanera R."/>
            <person name="Culley D."/>
            <person name="Daum C."/>
            <person name="Ezra D."/>
            <person name="Gonzalez J."/>
            <person name="Henrissat B."/>
            <person name="Kuo A."/>
            <person name="Liang C."/>
            <person name="Lipzen A."/>
            <person name="Lutzoni F."/>
            <person name="Magnuson J."/>
            <person name="Mondo S."/>
            <person name="Nolan M."/>
            <person name="Ohm R."/>
            <person name="Pangilinan J."/>
            <person name="Park H.-J."/>
            <person name="Ramirez L."/>
            <person name="Alfaro M."/>
            <person name="Sun H."/>
            <person name="Tritt A."/>
            <person name="Yoshinaga Y."/>
            <person name="Zwiers L.-H."/>
            <person name="Turgeon B."/>
            <person name="Goodwin S."/>
            <person name="Spatafora J."/>
            <person name="Crous P."/>
            <person name="Grigoriev I."/>
        </authorList>
    </citation>
    <scope>NUCLEOTIDE SEQUENCE</scope>
    <source>
        <strain evidence="2">CBS 480.64</strain>
    </source>
</reference>
<sequence length="650" mass="72448">MTAHTRTLVNKPPPQGMPIVWADSRQALCETVPYFKMQYSGCHANEGHIYGLLIDGTAQCRDYLDGDVVVARAAGGMEGESSSMQQAKNHSLNDSQAVSFVNDIQYRNPIVVITGNKSSVVPCSVPHRYCILGWFKPIAIWVELTKGKNGRDFKTVKFRLERLKSTIPWWVPQNNDLAFSPEEAGPLHHQACSECNNEYPQVYLPGWVCLNADCRKFWELPSGEQAATSFIDYNPAWLLSRQEWENEMPPYDIKPALPNIGKALGDNLTYINTRGVCCPLCGRCNSRYLFSGWRCDNQACTWSWYPKHRPVIPGALNQPWDIAGNGPALTRCKVVDGVHVKTSYVWGYKVQEFSFKGVEGSLIHASANAALNKQKGSADEMFAALQSVEIGLKRRRFATERGANAETADPNMERGDFMSSFSINYGMPYKFIASGNSLPFDGSPWPVRESRARLNWAAKAFGANPEHDDFNEELILAYMEGQKLEYHDDGEDGLGPMIATLSIGGSAKMHLRLKRKHYVGCSKTGLLTSEKPVPGGYGGEAMFTKRLAAWKQIEEMKSKGTAAAEIRAKQKQLAAQLRLPSVKAKNAPDSVVINLRHGDIVIMNGYEVQRFMEHKVVPDGMLRFALTCRTVLPGHLKPDELPDYEVKADD</sequence>
<keyword evidence="3" id="KW-1185">Reference proteome</keyword>
<proteinExistence type="predicted"/>
<dbReference type="EMBL" id="MU005994">
    <property type="protein sequence ID" value="KAF2859342.1"/>
    <property type="molecule type" value="Genomic_DNA"/>
</dbReference>
<accession>A0A6A7BWB0</accession>
<gene>
    <name evidence="2" type="ORF">K470DRAFT_219326</name>
</gene>
<dbReference type="Gene3D" id="2.60.120.590">
    <property type="entry name" value="Alpha-ketoglutarate-dependent dioxygenase AlkB-like"/>
    <property type="match status" value="1"/>
</dbReference>
<dbReference type="GO" id="GO:0008198">
    <property type="term" value="F:ferrous iron binding"/>
    <property type="evidence" value="ECO:0007669"/>
    <property type="project" value="TreeGrafter"/>
</dbReference>
<dbReference type="OrthoDB" id="2163491at2759"/>
<dbReference type="Pfam" id="PF13532">
    <property type="entry name" value="2OG-FeII_Oxy_2"/>
    <property type="match status" value="1"/>
</dbReference>
<dbReference type="AlphaFoldDB" id="A0A6A7BWB0"/>
<protein>
    <recommendedName>
        <fullName evidence="1">Alpha-ketoglutarate-dependent dioxygenase AlkB-like domain-containing protein</fullName>
    </recommendedName>
</protein>
<dbReference type="PANTHER" id="PTHR31573">
    <property type="entry name" value="ALPHA-KETOGLUTARATE-DEPENDENT DIOXYGENASE ALKB HOMOLOG 2"/>
    <property type="match status" value="1"/>
</dbReference>
<evidence type="ECO:0000313" key="2">
    <source>
        <dbReference type="EMBL" id="KAF2859342.1"/>
    </source>
</evidence>
<dbReference type="InterPro" id="IPR037151">
    <property type="entry name" value="AlkB-like_sf"/>
</dbReference>
<feature type="non-terminal residue" evidence="2">
    <location>
        <position position="650"/>
    </location>
</feature>
<evidence type="ECO:0000313" key="3">
    <source>
        <dbReference type="Proteomes" id="UP000799421"/>
    </source>
</evidence>
<name>A0A6A7BWB0_9PEZI</name>
<evidence type="ECO:0000259" key="1">
    <source>
        <dbReference type="Pfam" id="PF13532"/>
    </source>
</evidence>
<dbReference type="PANTHER" id="PTHR31573:SF4">
    <property type="entry name" value="FE2OG DIOXYGENASE DOMAIN-CONTAINING PROTEIN"/>
    <property type="match status" value="1"/>
</dbReference>
<dbReference type="GO" id="GO:0006307">
    <property type="term" value="P:DNA alkylation repair"/>
    <property type="evidence" value="ECO:0007669"/>
    <property type="project" value="TreeGrafter"/>
</dbReference>
<organism evidence="2 3">
    <name type="scientific">Piedraia hortae CBS 480.64</name>
    <dbReference type="NCBI Taxonomy" id="1314780"/>
    <lineage>
        <taxon>Eukaryota</taxon>
        <taxon>Fungi</taxon>
        <taxon>Dikarya</taxon>
        <taxon>Ascomycota</taxon>
        <taxon>Pezizomycotina</taxon>
        <taxon>Dothideomycetes</taxon>
        <taxon>Dothideomycetidae</taxon>
        <taxon>Capnodiales</taxon>
        <taxon>Piedraiaceae</taxon>
        <taxon>Piedraia</taxon>
    </lineage>
</organism>
<dbReference type="SUPFAM" id="SSF51197">
    <property type="entry name" value="Clavaminate synthase-like"/>
    <property type="match status" value="1"/>
</dbReference>
<dbReference type="InterPro" id="IPR032852">
    <property type="entry name" value="ALKBH2"/>
</dbReference>
<feature type="domain" description="Alpha-ketoglutarate-dependent dioxygenase AlkB-like" evidence="1">
    <location>
        <begin position="446"/>
        <end position="618"/>
    </location>
</feature>
<dbReference type="InterPro" id="IPR027450">
    <property type="entry name" value="AlkB-like"/>
</dbReference>
<dbReference type="GO" id="GO:0035516">
    <property type="term" value="F:broad specificity oxidative DNA demethylase activity"/>
    <property type="evidence" value="ECO:0007669"/>
    <property type="project" value="TreeGrafter"/>
</dbReference>